<protein>
    <submittedName>
        <fullName evidence="10">Uncharacterized membrane protein</fullName>
    </submittedName>
</protein>
<dbReference type="GO" id="GO:0016758">
    <property type="term" value="F:hexosyltransferase activity"/>
    <property type="evidence" value="ECO:0007669"/>
    <property type="project" value="InterPro"/>
</dbReference>
<keyword evidence="3" id="KW-0808">Transferase</keyword>
<dbReference type="RefSeq" id="WP_245743641.1">
    <property type="nucleotide sequence ID" value="NZ_FOIE01000007.1"/>
</dbReference>
<dbReference type="PIRSF" id="PIRSF010361">
    <property type="entry name" value="UCP010361"/>
    <property type="match status" value="1"/>
</dbReference>
<feature type="transmembrane region" description="Helical" evidence="9">
    <location>
        <begin position="55"/>
        <end position="75"/>
    </location>
</feature>
<feature type="region of interest" description="Disordered" evidence="8">
    <location>
        <begin position="1"/>
        <end position="20"/>
    </location>
</feature>
<feature type="transmembrane region" description="Helical" evidence="9">
    <location>
        <begin position="160"/>
        <end position="179"/>
    </location>
</feature>
<comment type="subcellular location">
    <subcellularLocation>
        <location evidence="1">Cell membrane</location>
        <topology evidence="1">Multi-pass membrane protein</topology>
    </subcellularLocation>
</comment>
<feature type="transmembrane region" description="Helical" evidence="9">
    <location>
        <begin position="330"/>
        <end position="354"/>
    </location>
</feature>
<dbReference type="InterPro" id="IPR018584">
    <property type="entry name" value="GT87"/>
</dbReference>
<evidence type="ECO:0000256" key="7">
    <source>
        <dbReference type="ARBA" id="ARBA00024033"/>
    </source>
</evidence>
<evidence type="ECO:0000256" key="6">
    <source>
        <dbReference type="ARBA" id="ARBA00023136"/>
    </source>
</evidence>
<dbReference type="GO" id="GO:0005886">
    <property type="term" value="C:plasma membrane"/>
    <property type="evidence" value="ECO:0007669"/>
    <property type="project" value="UniProtKB-SubCell"/>
</dbReference>
<feature type="transmembrane region" description="Helical" evidence="9">
    <location>
        <begin position="400"/>
        <end position="418"/>
    </location>
</feature>
<evidence type="ECO:0000256" key="8">
    <source>
        <dbReference type="SAM" id="MobiDB-lite"/>
    </source>
</evidence>
<dbReference type="EMBL" id="FOIE01000007">
    <property type="protein sequence ID" value="SET71288.1"/>
    <property type="molecule type" value="Genomic_DNA"/>
</dbReference>
<feature type="transmembrane region" description="Helical" evidence="9">
    <location>
        <begin position="122"/>
        <end position="140"/>
    </location>
</feature>
<evidence type="ECO:0000256" key="3">
    <source>
        <dbReference type="ARBA" id="ARBA00022679"/>
    </source>
</evidence>
<dbReference type="Pfam" id="PF09594">
    <property type="entry name" value="GT87"/>
    <property type="match status" value="1"/>
</dbReference>
<feature type="transmembrane region" description="Helical" evidence="9">
    <location>
        <begin position="227"/>
        <end position="255"/>
    </location>
</feature>
<evidence type="ECO:0000256" key="4">
    <source>
        <dbReference type="ARBA" id="ARBA00022692"/>
    </source>
</evidence>
<sequence length="544" mass="57571">MSTIPTGPSAPADGPAACPEPDRVVPTWTDPVVAQASEAVGGPWGRHAPVGRASFWTPLRVCLLFTTTVLALAWLKQAPCSDGDWTGSLQYTHLCYSDPVPLFGVYGQGEGALPYLDARVEYPVLTGAAMALAALFSGWYDGLAAAVGGLPAVPPVQSYTVVTALLMSVCAVGVTRAVLPLTGRRPWDTAMVALSPVLLVYAFNNWDLLAVALATLGMWAWARQRAVLAGALLGLGVAAKLYPVLVLGALFLLCLRAGALRVWLRAAFAAAAAWLAVNLPVALLAPENWGWFFAFSRQRPANPESIWNVLLTVTGNRVLDGPLADGQTPVVLNAVVAVLLLALAAWVAWLVLSAPVRPRVAQVAFLLVAGFLLLNKVYSPQYALWLLPLAVLARPRWRSLLVWQVSEALVWVLTMLYYLGTENRGVEVEWFFLAVLVRDAVLVALVVLVAREVRRPDDDVVRTSWPGVDDPAGGPLNGAPDVVTLGGRGPVLSPGGARGVPRGVTQQLGPPGDGTWPRCDAGRRSVTAPRGTPAGFRSGPAGAG</sequence>
<feature type="transmembrane region" description="Helical" evidence="9">
    <location>
        <begin position="191"/>
        <end position="221"/>
    </location>
</feature>
<evidence type="ECO:0000256" key="9">
    <source>
        <dbReference type="SAM" id="Phobius"/>
    </source>
</evidence>
<proteinExistence type="inferred from homology"/>
<comment type="similarity">
    <text evidence="7">Belongs to the glycosyltransferase 87 family.</text>
</comment>
<dbReference type="InterPro" id="IPR016570">
    <property type="entry name" value="UCP010361"/>
</dbReference>
<name>A0A1I0GJX1_9ACTN</name>
<evidence type="ECO:0000256" key="2">
    <source>
        <dbReference type="ARBA" id="ARBA00022475"/>
    </source>
</evidence>
<reference evidence="11" key="1">
    <citation type="submission" date="2016-10" db="EMBL/GenBank/DDBJ databases">
        <authorList>
            <person name="Varghese N."/>
            <person name="Submissions S."/>
        </authorList>
    </citation>
    <scope>NUCLEOTIDE SEQUENCE [LARGE SCALE GENOMIC DNA]</scope>
    <source>
        <strain evidence="11">DSM 44209</strain>
    </source>
</reference>
<dbReference type="AlphaFoldDB" id="A0A1I0GJX1"/>
<keyword evidence="6 9" id="KW-0472">Membrane</keyword>
<evidence type="ECO:0000256" key="5">
    <source>
        <dbReference type="ARBA" id="ARBA00022989"/>
    </source>
</evidence>
<feature type="transmembrane region" description="Helical" evidence="9">
    <location>
        <begin position="262"/>
        <end position="285"/>
    </location>
</feature>
<gene>
    <name evidence="10" type="ORF">SAMN04488546_3344</name>
</gene>
<organism evidence="10 11">
    <name type="scientific">Geodermatophilus poikilotrophus</name>
    <dbReference type="NCBI Taxonomy" id="1333667"/>
    <lineage>
        <taxon>Bacteria</taxon>
        <taxon>Bacillati</taxon>
        <taxon>Actinomycetota</taxon>
        <taxon>Actinomycetes</taxon>
        <taxon>Geodermatophilales</taxon>
        <taxon>Geodermatophilaceae</taxon>
        <taxon>Geodermatophilus</taxon>
    </lineage>
</organism>
<evidence type="ECO:0000313" key="10">
    <source>
        <dbReference type="EMBL" id="SET71288.1"/>
    </source>
</evidence>
<keyword evidence="5 9" id="KW-1133">Transmembrane helix</keyword>
<accession>A0A1I0GJX1</accession>
<keyword evidence="2" id="KW-1003">Cell membrane</keyword>
<keyword evidence="11" id="KW-1185">Reference proteome</keyword>
<feature type="transmembrane region" description="Helical" evidence="9">
    <location>
        <begin position="360"/>
        <end position="379"/>
    </location>
</feature>
<keyword evidence="4 9" id="KW-0812">Transmembrane</keyword>
<evidence type="ECO:0000256" key="1">
    <source>
        <dbReference type="ARBA" id="ARBA00004651"/>
    </source>
</evidence>
<feature type="transmembrane region" description="Helical" evidence="9">
    <location>
        <begin position="430"/>
        <end position="450"/>
    </location>
</feature>
<feature type="region of interest" description="Disordered" evidence="8">
    <location>
        <begin position="494"/>
        <end position="544"/>
    </location>
</feature>
<dbReference type="Proteomes" id="UP000198507">
    <property type="component" value="Unassembled WGS sequence"/>
</dbReference>
<evidence type="ECO:0000313" key="11">
    <source>
        <dbReference type="Proteomes" id="UP000198507"/>
    </source>
</evidence>